<evidence type="ECO:0000313" key="10">
    <source>
        <dbReference type="Proteomes" id="UP000441585"/>
    </source>
</evidence>
<dbReference type="InterPro" id="IPR007737">
    <property type="entry name" value="Mga_HTH"/>
</dbReference>
<feature type="domain" description="PTS EIIA type-2" evidence="6">
    <location>
        <begin position="537"/>
        <end position="684"/>
    </location>
</feature>
<evidence type="ECO:0000256" key="5">
    <source>
        <dbReference type="ARBA" id="ARBA00023163"/>
    </source>
</evidence>
<dbReference type="Pfam" id="PF08279">
    <property type="entry name" value="HTH_11"/>
    <property type="match status" value="1"/>
</dbReference>
<dbReference type="InterPro" id="IPR036388">
    <property type="entry name" value="WH-like_DNA-bd_sf"/>
</dbReference>
<keyword evidence="1" id="KW-0808">Transferase</keyword>
<evidence type="ECO:0000256" key="2">
    <source>
        <dbReference type="ARBA" id="ARBA00022737"/>
    </source>
</evidence>
<dbReference type="Gene3D" id="1.10.10.10">
    <property type="entry name" value="Winged helix-like DNA-binding domain superfamily/Winged helix DNA-binding domain"/>
    <property type="match status" value="1"/>
</dbReference>
<dbReference type="InterPro" id="IPR016152">
    <property type="entry name" value="PTrfase/Anion_transptr"/>
</dbReference>
<dbReference type="SUPFAM" id="SSF63520">
    <property type="entry name" value="PTS-regulatory domain, PRD"/>
    <property type="match status" value="2"/>
</dbReference>
<evidence type="ECO:0000259" key="7">
    <source>
        <dbReference type="PROSITE" id="PS51099"/>
    </source>
</evidence>
<dbReference type="PANTHER" id="PTHR30185">
    <property type="entry name" value="CRYPTIC BETA-GLUCOSIDE BGL OPERON ANTITERMINATOR"/>
    <property type="match status" value="1"/>
</dbReference>
<dbReference type="PANTHER" id="PTHR30185:SF18">
    <property type="entry name" value="TRANSCRIPTIONAL REGULATOR MTLR"/>
    <property type="match status" value="1"/>
</dbReference>
<keyword evidence="5" id="KW-0804">Transcription</keyword>
<evidence type="ECO:0000256" key="3">
    <source>
        <dbReference type="ARBA" id="ARBA00023015"/>
    </source>
</evidence>
<dbReference type="InterPro" id="IPR013196">
    <property type="entry name" value="HTH_11"/>
</dbReference>
<proteinExistence type="predicted"/>
<dbReference type="SUPFAM" id="SSF46785">
    <property type="entry name" value="Winged helix' DNA-binding domain"/>
    <property type="match status" value="1"/>
</dbReference>
<evidence type="ECO:0000256" key="1">
    <source>
        <dbReference type="ARBA" id="ARBA00022679"/>
    </source>
</evidence>
<dbReference type="Proteomes" id="UP000441585">
    <property type="component" value="Unassembled WGS sequence"/>
</dbReference>
<dbReference type="PROSITE" id="PS51094">
    <property type="entry name" value="PTS_EIIA_TYPE_2"/>
    <property type="match status" value="1"/>
</dbReference>
<dbReference type="Gene3D" id="1.10.1790.10">
    <property type="entry name" value="PRD domain"/>
    <property type="match status" value="2"/>
</dbReference>
<dbReference type="AlphaFoldDB" id="A0A6I2MDV5"/>
<dbReference type="EMBL" id="WKKF01000013">
    <property type="protein sequence ID" value="MRX56515.1"/>
    <property type="molecule type" value="Genomic_DNA"/>
</dbReference>
<evidence type="ECO:0000313" key="9">
    <source>
        <dbReference type="EMBL" id="MRX56515.1"/>
    </source>
</evidence>
<feature type="domain" description="PRD" evidence="8">
    <location>
        <begin position="199"/>
        <end position="304"/>
    </location>
</feature>
<dbReference type="Gene3D" id="3.40.50.2300">
    <property type="match status" value="1"/>
</dbReference>
<dbReference type="GO" id="GO:0006355">
    <property type="term" value="P:regulation of DNA-templated transcription"/>
    <property type="evidence" value="ECO:0007669"/>
    <property type="project" value="InterPro"/>
</dbReference>
<dbReference type="InterPro" id="IPR002178">
    <property type="entry name" value="PTS_EIIA_type-2_dom"/>
</dbReference>
<dbReference type="GO" id="GO:0009401">
    <property type="term" value="P:phosphoenolpyruvate-dependent sugar phosphotransferase system"/>
    <property type="evidence" value="ECO:0007669"/>
    <property type="project" value="InterPro"/>
</dbReference>
<dbReference type="CDD" id="cd05568">
    <property type="entry name" value="PTS_IIB_bgl_like"/>
    <property type="match status" value="1"/>
</dbReference>
<dbReference type="PROSITE" id="PS51099">
    <property type="entry name" value="PTS_EIIB_TYPE_2"/>
    <property type="match status" value="1"/>
</dbReference>
<keyword evidence="10" id="KW-1185">Reference proteome</keyword>
<dbReference type="Pfam" id="PF05043">
    <property type="entry name" value="Mga"/>
    <property type="match status" value="1"/>
</dbReference>
<dbReference type="Pfam" id="PF00874">
    <property type="entry name" value="PRD"/>
    <property type="match status" value="2"/>
</dbReference>
<evidence type="ECO:0000259" key="6">
    <source>
        <dbReference type="PROSITE" id="PS51094"/>
    </source>
</evidence>
<evidence type="ECO:0000259" key="8">
    <source>
        <dbReference type="PROSITE" id="PS51372"/>
    </source>
</evidence>
<dbReference type="InterPro" id="IPR013011">
    <property type="entry name" value="PTS_EIIB_2"/>
</dbReference>
<dbReference type="InterPro" id="IPR036634">
    <property type="entry name" value="PRD_sf"/>
</dbReference>
<dbReference type="SUPFAM" id="SSF52794">
    <property type="entry name" value="PTS system IIB component-like"/>
    <property type="match status" value="1"/>
</dbReference>
<evidence type="ECO:0000256" key="4">
    <source>
        <dbReference type="ARBA" id="ARBA00023159"/>
    </source>
</evidence>
<dbReference type="InterPro" id="IPR036390">
    <property type="entry name" value="WH_DNA-bd_sf"/>
</dbReference>
<dbReference type="Gene3D" id="3.40.930.10">
    <property type="entry name" value="Mannitol-specific EII, Chain A"/>
    <property type="match status" value="1"/>
</dbReference>
<dbReference type="InterPro" id="IPR011608">
    <property type="entry name" value="PRD"/>
</dbReference>
<dbReference type="Pfam" id="PF00359">
    <property type="entry name" value="PTS_EIIA_2"/>
    <property type="match status" value="1"/>
</dbReference>
<keyword evidence="4" id="KW-0010">Activator</keyword>
<comment type="caution">
    <text evidence="9">The sequence shown here is derived from an EMBL/GenBank/DDBJ whole genome shotgun (WGS) entry which is preliminary data.</text>
</comment>
<dbReference type="InterPro" id="IPR050661">
    <property type="entry name" value="BglG_antiterminators"/>
</dbReference>
<accession>A0A6I2MDV5</accession>
<keyword evidence="2" id="KW-0677">Repeat</keyword>
<gene>
    <name evidence="9" type="ORF">GJU41_21435</name>
</gene>
<reference evidence="9 10" key="1">
    <citation type="submission" date="2019-11" db="EMBL/GenBank/DDBJ databases">
        <title>Bacillus idriensis genome.</title>
        <authorList>
            <person name="Konopka E.N."/>
            <person name="Newman J.D."/>
        </authorList>
    </citation>
    <scope>NUCLEOTIDE SEQUENCE [LARGE SCALE GENOMIC DNA]</scope>
    <source>
        <strain evidence="9 10">DSM 19097</strain>
    </source>
</reference>
<dbReference type="PROSITE" id="PS51372">
    <property type="entry name" value="PRD_2"/>
    <property type="match status" value="2"/>
</dbReference>
<protein>
    <submittedName>
        <fullName evidence="9">PRD domain-containing protein</fullName>
    </submittedName>
</protein>
<keyword evidence="3" id="KW-0805">Transcription regulation</keyword>
<dbReference type="InterPro" id="IPR036095">
    <property type="entry name" value="PTS_EIIB-like_sf"/>
</dbReference>
<name>A0A6I2MDV5_9BACI</name>
<feature type="domain" description="PTS EIIB type-2" evidence="7">
    <location>
        <begin position="416"/>
        <end position="505"/>
    </location>
</feature>
<sequence length="695" mass="79254">MVMNVYITARERDILKQLFEHPDFITVHKIALDVGVSSRTIHREMKKLEDTLANYRIVIEKKTGQGVKLTGLKEDIDRLRSDLSSQSSYDYLQDERVYLLISELIQSREQMKLYALASKLLVSAATISHDLDRVEEKIKPYQLELVRKRGFGVQLTGEETAKRRLLEALLLETIDEQEFIQVIEKDPLREPESQTYLGFLNSCDLNKADDALKPIIEMMPYEMADNAYFSLLIHLSVAVKRLTQQEPVSFVKSDVQDVLQSDEFQMAARIGEQLTKEFSVSIPEEEITQIAVHLRRARRQNEDFNFEQRNSLISLHVKQLIEYVADELGTPLRNNQSLYNGLISHLEPAYYRMKDGIYTHNPFAKETKENYPKLYEAVKKGLELVFPSLVFPDDETAFVVLHFGSSLEERRQVFSYKVLIVCSSGIGSSKMLATRIHKEIPEITETALSSLIGLKKLNLEDFDLIISTVSLPLDSSDYIQVGPLLSDHEAEKIRERLKSTPKSKKMTRHPSYAEALGDVNLLEKIEVFDEAAKTVKEILRHFRVYHFSNHGSHRDVLFSAAEVLKEQGLITDSETLTSELLKREELGGLGIPDSSVALYHCRDACNVKPVFVIFNLEHPYKVPGMDNGEIDMKTLALLLAPNDFSHTGLEVLSLISATLIETEENLQLFQSGNGTKMTAVLNETFHKWLAQKFIK</sequence>
<organism evidence="9 10">
    <name type="scientific">Metabacillus idriensis</name>
    <dbReference type="NCBI Taxonomy" id="324768"/>
    <lineage>
        <taxon>Bacteria</taxon>
        <taxon>Bacillati</taxon>
        <taxon>Bacillota</taxon>
        <taxon>Bacilli</taxon>
        <taxon>Bacillales</taxon>
        <taxon>Bacillaceae</taxon>
        <taxon>Metabacillus</taxon>
    </lineage>
</organism>
<dbReference type="GO" id="GO:0008982">
    <property type="term" value="F:protein-N(PI)-phosphohistidine-sugar phosphotransferase activity"/>
    <property type="evidence" value="ECO:0007669"/>
    <property type="project" value="InterPro"/>
</dbReference>
<dbReference type="SUPFAM" id="SSF55804">
    <property type="entry name" value="Phoshotransferase/anion transport protein"/>
    <property type="match status" value="1"/>
</dbReference>
<feature type="domain" description="PRD" evidence="8">
    <location>
        <begin position="308"/>
        <end position="413"/>
    </location>
</feature>